<sequence>MDAGRASAGASHITAIAIDFELPFSNSANDKLCLRARPRLPDALVSIERRPHYSASAVVAGGAGPSSFSNFSSSFDSSTSSTVKFTYTASAADSVAPAPPIRPLDRRRSLARRKLLARGCIIASRAAHQYCGIEPSLSARPDALLRRPRLLPLLLRADYSKINPASSTLTVAARDGKNAPARIAAHFNYIATTRATVVGLERVKCVQQARPAFPRSARYPPPRLFRAALAPIRPPNITAIASAPI</sequence>
<dbReference type="WBParaSite" id="PSAMB.scaffold2110size25336.g16429.t1">
    <property type="protein sequence ID" value="PSAMB.scaffold2110size25336.g16429.t1"/>
    <property type="gene ID" value="PSAMB.scaffold2110size25336.g16429"/>
</dbReference>
<dbReference type="Proteomes" id="UP000887566">
    <property type="component" value="Unplaced"/>
</dbReference>
<protein>
    <submittedName>
        <fullName evidence="2">Uncharacterized protein</fullName>
    </submittedName>
</protein>
<proteinExistence type="predicted"/>
<evidence type="ECO:0000313" key="2">
    <source>
        <dbReference type="WBParaSite" id="PSAMB.scaffold2110size25336.g16429.t1"/>
    </source>
</evidence>
<evidence type="ECO:0000313" key="1">
    <source>
        <dbReference type="Proteomes" id="UP000887566"/>
    </source>
</evidence>
<dbReference type="AlphaFoldDB" id="A0A914VJG8"/>
<keyword evidence="1" id="KW-1185">Reference proteome</keyword>
<accession>A0A914VJG8</accession>
<organism evidence="1 2">
    <name type="scientific">Plectus sambesii</name>
    <dbReference type="NCBI Taxonomy" id="2011161"/>
    <lineage>
        <taxon>Eukaryota</taxon>
        <taxon>Metazoa</taxon>
        <taxon>Ecdysozoa</taxon>
        <taxon>Nematoda</taxon>
        <taxon>Chromadorea</taxon>
        <taxon>Plectida</taxon>
        <taxon>Plectina</taxon>
        <taxon>Plectoidea</taxon>
        <taxon>Plectidae</taxon>
        <taxon>Plectus</taxon>
    </lineage>
</organism>
<reference evidence="2" key="1">
    <citation type="submission" date="2022-11" db="UniProtKB">
        <authorList>
            <consortium name="WormBaseParasite"/>
        </authorList>
    </citation>
    <scope>IDENTIFICATION</scope>
</reference>
<name>A0A914VJG8_9BILA</name>